<accession>A0ABU5EAR3</accession>
<sequence>MKNTHDIGPGSLNTFGLSRSRLTARFSLIRLLDVMSAWQARARQRRHLASLDNRLLQDIGLSRVDVEQEATKPFWRI</sequence>
<comment type="caution">
    <text evidence="2">The sequence shown here is derived from an EMBL/GenBank/DDBJ whole genome shotgun (WGS) entry which is preliminary data.</text>
</comment>
<dbReference type="Pfam" id="PF06568">
    <property type="entry name" value="YjiS-like"/>
    <property type="match status" value="1"/>
</dbReference>
<name>A0ABU5EAR3_9PROT</name>
<organism evidence="2 3">
    <name type="scientific">Dongia soli</name>
    <dbReference type="NCBI Taxonomy" id="600628"/>
    <lineage>
        <taxon>Bacteria</taxon>
        <taxon>Pseudomonadati</taxon>
        <taxon>Pseudomonadota</taxon>
        <taxon>Alphaproteobacteria</taxon>
        <taxon>Rhodospirillales</taxon>
        <taxon>Dongiaceae</taxon>
        <taxon>Dongia</taxon>
    </lineage>
</organism>
<dbReference type="EMBL" id="JAXCLW010000002">
    <property type="protein sequence ID" value="MDY0883367.1"/>
    <property type="molecule type" value="Genomic_DNA"/>
</dbReference>
<keyword evidence="3" id="KW-1185">Reference proteome</keyword>
<feature type="domain" description="YjiS-like" evidence="1">
    <location>
        <begin position="32"/>
        <end position="66"/>
    </location>
</feature>
<dbReference type="Proteomes" id="UP001279642">
    <property type="component" value="Unassembled WGS sequence"/>
</dbReference>
<proteinExistence type="predicted"/>
<gene>
    <name evidence="2" type="ORF">SMD27_10970</name>
</gene>
<dbReference type="RefSeq" id="WP_320508405.1">
    <property type="nucleotide sequence ID" value="NZ_JAXCLW010000002.1"/>
</dbReference>
<dbReference type="InterPro" id="IPR009506">
    <property type="entry name" value="YjiS-like"/>
</dbReference>
<protein>
    <submittedName>
        <fullName evidence="2">DUF1127 domain-containing protein</fullName>
    </submittedName>
</protein>
<evidence type="ECO:0000313" key="2">
    <source>
        <dbReference type="EMBL" id="MDY0883367.1"/>
    </source>
</evidence>
<evidence type="ECO:0000313" key="3">
    <source>
        <dbReference type="Proteomes" id="UP001279642"/>
    </source>
</evidence>
<evidence type="ECO:0000259" key="1">
    <source>
        <dbReference type="Pfam" id="PF06568"/>
    </source>
</evidence>
<reference evidence="2 3" key="1">
    <citation type="journal article" date="2016" name="Antonie Van Leeuwenhoek">
        <title>Dongia soli sp. nov., isolated from soil from Dokdo, Korea.</title>
        <authorList>
            <person name="Kim D.U."/>
            <person name="Lee H."/>
            <person name="Kim H."/>
            <person name="Kim S.G."/>
            <person name="Ka J.O."/>
        </authorList>
    </citation>
    <scope>NUCLEOTIDE SEQUENCE [LARGE SCALE GENOMIC DNA]</scope>
    <source>
        <strain evidence="2 3">D78</strain>
    </source>
</reference>